<dbReference type="RefSeq" id="XP_064673632.1">
    <property type="nucleotide sequence ID" value="XM_064814230.1"/>
</dbReference>
<keyword evidence="3" id="KW-1185">Reference proteome</keyword>
<name>A0AAN6YW81_9PEZI</name>
<evidence type="ECO:0008006" key="4">
    <source>
        <dbReference type="Google" id="ProtNLM"/>
    </source>
</evidence>
<dbReference type="GeneID" id="89938355"/>
<gene>
    <name evidence="2" type="ORF">N656DRAFT_774249</name>
</gene>
<reference evidence="2" key="2">
    <citation type="submission" date="2023-05" db="EMBL/GenBank/DDBJ databases">
        <authorList>
            <consortium name="Lawrence Berkeley National Laboratory"/>
            <person name="Steindorff A."/>
            <person name="Hensen N."/>
            <person name="Bonometti L."/>
            <person name="Westerberg I."/>
            <person name="Brannstrom I.O."/>
            <person name="Guillou S."/>
            <person name="Cros-Aarteil S."/>
            <person name="Calhoun S."/>
            <person name="Haridas S."/>
            <person name="Kuo A."/>
            <person name="Mondo S."/>
            <person name="Pangilinan J."/>
            <person name="Riley R."/>
            <person name="Labutti K."/>
            <person name="Andreopoulos B."/>
            <person name="Lipzen A."/>
            <person name="Chen C."/>
            <person name="Yanf M."/>
            <person name="Daum C."/>
            <person name="Ng V."/>
            <person name="Clum A."/>
            <person name="Ohm R."/>
            <person name="Martin F."/>
            <person name="Silar P."/>
            <person name="Natvig D."/>
            <person name="Lalanne C."/>
            <person name="Gautier V."/>
            <person name="Ament-Velasquez S.L."/>
            <person name="Kruys A."/>
            <person name="Hutchinson M.I."/>
            <person name="Powell A.J."/>
            <person name="Barry K."/>
            <person name="Miller A.N."/>
            <person name="Grigoriev I.V."/>
            <person name="Debuchy R."/>
            <person name="Gladieux P."/>
            <person name="Thoren M.H."/>
            <person name="Johannesson H."/>
        </authorList>
    </citation>
    <scope>NUCLEOTIDE SEQUENCE</scope>
    <source>
        <strain evidence="2">CBS 508.74</strain>
    </source>
</reference>
<dbReference type="EMBL" id="MU853333">
    <property type="protein sequence ID" value="KAK4116062.1"/>
    <property type="molecule type" value="Genomic_DNA"/>
</dbReference>
<proteinExistence type="predicted"/>
<evidence type="ECO:0000313" key="2">
    <source>
        <dbReference type="EMBL" id="KAK4116062.1"/>
    </source>
</evidence>
<evidence type="ECO:0000313" key="3">
    <source>
        <dbReference type="Proteomes" id="UP001302812"/>
    </source>
</evidence>
<sequence>MDSLHVVVVASPFANLASLYEVDPDADALLIVPPSKKTLDESNGLTINNLDGKRPNPTAASVSSGPSIPGLHIKVSTKHLTLASRVFKTKLQFGSSGAVRQSDGRVHLRLAEGFDAKAVSIVMNVIHGRSSKVPRSVDLATLANIALFVDKFQLLDAVGIYAERWISNLEAAYGLPNAYNRDLVLWIYVSYVFRHAEIFKSVTRIAALHSQEEIRDLKLPIKHKIIKHIDTQRQDLLTRTLDIVHQTLDDLASSSSSDSNSSVVPCAKHHCDSLLLGELIKSLHRHRLVWPRPTKPFPNINFTSVIEAVRDGVGLHRQRWQQPDMDHHGPLGLGQPWGGPAAAKGVNGVHKGTTAGVESVSPAWAKVGGMALVTPEASPEPVLRTGGFEWHDCGASKAVARLEGLERLADGVPGLVLESSLGYQLY</sequence>
<comment type="caution">
    <text evidence="2">The sequence shown here is derived from an EMBL/GenBank/DDBJ whole genome shotgun (WGS) entry which is preliminary data.</text>
</comment>
<accession>A0AAN6YW81</accession>
<dbReference type="Proteomes" id="UP001302812">
    <property type="component" value="Unassembled WGS sequence"/>
</dbReference>
<protein>
    <recommendedName>
        <fullName evidence="4">BTB domain-containing protein</fullName>
    </recommendedName>
</protein>
<organism evidence="2 3">
    <name type="scientific">Canariomyces notabilis</name>
    <dbReference type="NCBI Taxonomy" id="2074819"/>
    <lineage>
        <taxon>Eukaryota</taxon>
        <taxon>Fungi</taxon>
        <taxon>Dikarya</taxon>
        <taxon>Ascomycota</taxon>
        <taxon>Pezizomycotina</taxon>
        <taxon>Sordariomycetes</taxon>
        <taxon>Sordariomycetidae</taxon>
        <taxon>Sordariales</taxon>
        <taxon>Chaetomiaceae</taxon>
        <taxon>Canariomyces</taxon>
    </lineage>
</organism>
<reference evidence="2" key="1">
    <citation type="journal article" date="2023" name="Mol. Phylogenet. Evol.">
        <title>Genome-scale phylogeny and comparative genomics of the fungal order Sordariales.</title>
        <authorList>
            <person name="Hensen N."/>
            <person name="Bonometti L."/>
            <person name="Westerberg I."/>
            <person name="Brannstrom I.O."/>
            <person name="Guillou S."/>
            <person name="Cros-Aarteil S."/>
            <person name="Calhoun S."/>
            <person name="Haridas S."/>
            <person name="Kuo A."/>
            <person name="Mondo S."/>
            <person name="Pangilinan J."/>
            <person name="Riley R."/>
            <person name="LaButti K."/>
            <person name="Andreopoulos B."/>
            <person name="Lipzen A."/>
            <person name="Chen C."/>
            <person name="Yan M."/>
            <person name="Daum C."/>
            <person name="Ng V."/>
            <person name="Clum A."/>
            <person name="Steindorff A."/>
            <person name="Ohm R.A."/>
            <person name="Martin F."/>
            <person name="Silar P."/>
            <person name="Natvig D.O."/>
            <person name="Lalanne C."/>
            <person name="Gautier V."/>
            <person name="Ament-Velasquez S.L."/>
            <person name="Kruys A."/>
            <person name="Hutchinson M.I."/>
            <person name="Powell A.J."/>
            <person name="Barry K."/>
            <person name="Miller A.N."/>
            <person name="Grigoriev I.V."/>
            <person name="Debuchy R."/>
            <person name="Gladieux P."/>
            <person name="Hiltunen Thoren M."/>
            <person name="Johannesson H."/>
        </authorList>
    </citation>
    <scope>NUCLEOTIDE SEQUENCE</scope>
    <source>
        <strain evidence="2">CBS 508.74</strain>
    </source>
</reference>
<evidence type="ECO:0000256" key="1">
    <source>
        <dbReference type="SAM" id="MobiDB-lite"/>
    </source>
</evidence>
<dbReference type="AlphaFoldDB" id="A0AAN6YW81"/>
<feature type="region of interest" description="Disordered" evidence="1">
    <location>
        <begin position="46"/>
        <end position="65"/>
    </location>
</feature>